<sequence>MLPFYIIFSLNYFYDDNINKDMPFVSSKQRKLCFAKMSSDKKAGRKITWDCHKFANEVKVGGRTRKIYKGPRGGKYYILNGVKKYIKTY</sequence>
<organism evidence="1">
    <name type="scientific">viral metagenome</name>
    <dbReference type="NCBI Taxonomy" id="1070528"/>
    <lineage>
        <taxon>unclassified sequences</taxon>
        <taxon>metagenomes</taxon>
        <taxon>organismal metagenomes</taxon>
    </lineage>
</organism>
<evidence type="ECO:0008006" key="2">
    <source>
        <dbReference type="Google" id="ProtNLM"/>
    </source>
</evidence>
<proteinExistence type="predicted"/>
<dbReference type="AlphaFoldDB" id="A0A6C0JTC3"/>
<dbReference type="EMBL" id="MN740695">
    <property type="protein sequence ID" value="QHU08151.1"/>
    <property type="molecule type" value="Genomic_DNA"/>
</dbReference>
<name>A0A6C0JTC3_9ZZZZ</name>
<protein>
    <recommendedName>
        <fullName evidence="2">PBCV-specific basic adaptor domain-containing protein</fullName>
    </recommendedName>
</protein>
<evidence type="ECO:0000313" key="1">
    <source>
        <dbReference type="EMBL" id="QHU08151.1"/>
    </source>
</evidence>
<reference evidence="1" key="1">
    <citation type="journal article" date="2020" name="Nature">
        <title>Giant virus diversity and host interactions through global metagenomics.</title>
        <authorList>
            <person name="Schulz F."/>
            <person name="Roux S."/>
            <person name="Paez-Espino D."/>
            <person name="Jungbluth S."/>
            <person name="Walsh D.A."/>
            <person name="Denef V.J."/>
            <person name="McMahon K.D."/>
            <person name="Konstantinidis K.T."/>
            <person name="Eloe-Fadrosh E.A."/>
            <person name="Kyrpides N.C."/>
            <person name="Woyke T."/>
        </authorList>
    </citation>
    <scope>NUCLEOTIDE SEQUENCE</scope>
    <source>
        <strain evidence="1">GVMAG-S-1062768-28</strain>
    </source>
</reference>
<accession>A0A6C0JTC3</accession>